<dbReference type="EMBL" id="AGJK01000561">
    <property type="protein sequence ID" value="EHP71722.1"/>
    <property type="molecule type" value="Genomic_DNA"/>
</dbReference>
<sequence length="67" mass="7426" precursor="true">MRAIYVFLLALSLATGAFWATMLISPPKTRAAPTALADTWVVKKDQPPIADDYERWFGLSEQRTGLG</sequence>
<gene>
    <name evidence="1" type="ORF">MetexDRAFT_6767</name>
</gene>
<protein>
    <submittedName>
        <fullName evidence="1">Uncharacterized protein</fullName>
    </submittedName>
</protein>
<evidence type="ECO:0000313" key="2">
    <source>
        <dbReference type="Proteomes" id="UP000004382"/>
    </source>
</evidence>
<name>H1KVV4_METEX</name>
<accession>H1KVV4</accession>
<organism evidence="1 2">
    <name type="scientific">Methylorubrum extorquens DSM 13060</name>
    <dbReference type="NCBI Taxonomy" id="882800"/>
    <lineage>
        <taxon>Bacteria</taxon>
        <taxon>Pseudomonadati</taxon>
        <taxon>Pseudomonadota</taxon>
        <taxon>Alphaproteobacteria</taxon>
        <taxon>Hyphomicrobiales</taxon>
        <taxon>Methylobacteriaceae</taxon>
        <taxon>Methylorubrum</taxon>
    </lineage>
</organism>
<dbReference type="Proteomes" id="UP000004382">
    <property type="component" value="Unassembled WGS sequence"/>
</dbReference>
<comment type="caution">
    <text evidence="1">The sequence shown here is derived from an EMBL/GenBank/DDBJ whole genome shotgun (WGS) entry which is preliminary data.</text>
</comment>
<proteinExistence type="predicted"/>
<dbReference type="AlphaFoldDB" id="H1KVV4"/>
<reference evidence="1 2" key="1">
    <citation type="submission" date="2011-09" db="EMBL/GenBank/DDBJ databases">
        <title>The draft genome of Methylobacterium extorquens DSM 13060.</title>
        <authorList>
            <consortium name="US DOE Joint Genome Institute (JGI-PGF)"/>
            <person name="Lucas S."/>
            <person name="Han J."/>
            <person name="Lapidus A."/>
            <person name="Cheng J.-F."/>
            <person name="Goodwin L."/>
            <person name="Pitluck S."/>
            <person name="Peters L."/>
            <person name="Land M.L."/>
            <person name="Hauser L."/>
            <person name="Koskimaki J."/>
            <person name="Halonen O."/>
            <person name="Pirttila A."/>
            <person name="Frank C."/>
            <person name="Woyke T.J."/>
        </authorList>
    </citation>
    <scope>NUCLEOTIDE SEQUENCE [LARGE SCALE GENOMIC DNA]</scope>
    <source>
        <strain evidence="1 2">DSM 13060</strain>
    </source>
</reference>
<evidence type="ECO:0000313" key="1">
    <source>
        <dbReference type="EMBL" id="EHP71722.1"/>
    </source>
</evidence>
<dbReference type="RefSeq" id="WP_003607854.1">
    <property type="nucleotide sequence ID" value="NZ_AGJK01000561.1"/>
</dbReference>